<evidence type="ECO:0000259" key="5">
    <source>
        <dbReference type="PROSITE" id="PS50206"/>
    </source>
</evidence>
<dbReference type="GO" id="GO:0017061">
    <property type="term" value="F:S-methyl-5-thioadenosine phosphorylase activity"/>
    <property type="evidence" value="ECO:0007669"/>
    <property type="project" value="InterPro"/>
</dbReference>
<gene>
    <name evidence="6" type="ORF">GBAR_LOCUS25651</name>
</gene>
<feature type="site" description="Important for substrate specificity" evidence="4">
    <location>
        <position position="148"/>
    </location>
</feature>
<evidence type="ECO:0000313" key="7">
    <source>
        <dbReference type="Proteomes" id="UP001174909"/>
    </source>
</evidence>
<evidence type="ECO:0000256" key="1">
    <source>
        <dbReference type="ARBA" id="ARBA00022676"/>
    </source>
</evidence>
<dbReference type="GO" id="GO:0005634">
    <property type="term" value="C:nucleus"/>
    <property type="evidence" value="ECO:0007669"/>
    <property type="project" value="UniProtKB-SubCell"/>
</dbReference>
<name>A0AA35TER3_GEOBA</name>
<dbReference type="Gene3D" id="3.40.50.1580">
    <property type="entry name" value="Nucleoside phosphorylase domain"/>
    <property type="match status" value="1"/>
</dbReference>
<feature type="site" description="Important for substrate specificity" evidence="4">
    <location>
        <position position="202"/>
    </location>
</feature>
<accession>A0AA35TER3</accession>
<reference evidence="6" key="1">
    <citation type="submission" date="2023-03" db="EMBL/GenBank/DDBJ databases">
        <authorList>
            <person name="Steffen K."/>
            <person name="Cardenas P."/>
        </authorList>
    </citation>
    <scope>NUCLEOTIDE SEQUENCE</scope>
</reference>
<comment type="similarity">
    <text evidence="4">Belongs to the PNP/MTAP phosphorylase family. MTAP subfamily.</text>
</comment>
<dbReference type="GO" id="GO:0019509">
    <property type="term" value="P:L-methionine salvage from methylthioadenosine"/>
    <property type="evidence" value="ECO:0007669"/>
    <property type="project" value="TreeGrafter"/>
</dbReference>
<feature type="binding site" evidence="4">
    <location>
        <begin position="35"/>
        <end position="36"/>
    </location>
    <ligand>
        <name>phosphate</name>
        <dbReference type="ChEBI" id="CHEBI:43474"/>
    </ligand>
</feature>
<dbReference type="CDD" id="cd00158">
    <property type="entry name" value="RHOD"/>
    <property type="match status" value="1"/>
</dbReference>
<dbReference type="PANTHER" id="PTHR42679">
    <property type="entry name" value="S-METHYL-5'-THIOADENOSINE PHOSPHORYLASE"/>
    <property type="match status" value="1"/>
</dbReference>
<dbReference type="InterPro" id="IPR018099">
    <property type="entry name" value="Purine_phosphorylase-2_CS"/>
</dbReference>
<dbReference type="EMBL" id="CASHTH010003559">
    <property type="protein sequence ID" value="CAI8046384.1"/>
    <property type="molecule type" value="Genomic_DNA"/>
</dbReference>
<keyword evidence="7" id="KW-1185">Reference proteome</keyword>
<dbReference type="SMART" id="SM00450">
    <property type="entry name" value="RHOD"/>
    <property type="match status" value="1"/>
</dbReference>
<proteinExistence type="inferred from homology"/>
<keyword evidence="4" id="KW-0539">Nucleus</keyword>
<dbReference type="Pfam" id="PF01048">
    <property type="entry name" value="PNP_UDP_1"/>
    <property type="match status" value="1"/>
</dbReference>
<dbReference type="EC" id="2.4.2.1" evidence="4"/>
<evidence type="ECO:0000256" key="3">
    <source>
        <dbReference type="ARBA" id="ARBA00022726"/>
    </source>
</evidence>
<dbReference type="PANTHER" id="PTHR42679:SF2">
    <property type="entry name" value="S-METHYL-5'-THIOADENOSINE PHOSPHORYLASE"/>
    <property type="match status" value="1"/>
</dbReference>
<dbReference type="AlphaFoldDB" id="A0AA35TER3"/>
<feature type="binding site" evidence="4">
    <location>
        <begin position="68"/>
        <end position="69"/>
    </location>
    <ligand>
        <name>phosphate</name>
        <dbReference type="ChEBI" id="CHEBI:43474"/>
    </ligand>
</feature>
<feature type="binding site" evidence="4">
    <location>
        <position position="166"/>
    </location>
    <ligand>
        <name>substrate</name>
    </ligand>
</feature>
<dbReference type="InterPro" id="IPR036873">
    <property type="entry name" value="Rhodanese-like_dom_sf"/>
</dbReference>
<comment type="miscellaneous">
    <text evidence="4">Although this enzyme belongs to the family of MTA phosphorylases based on sequence homology, it lacks several conserved amino acids in the substrate binding pocket that confer specificity towards MTA.</text>
</comment>
<dbReference type="GO" id="GO:0006166">
    <property type="term" value="P:purine ribonucleoside salvage"/>
    <property type="evidence" value="ECO:0007669"/>
    <property type="project" value="UniProtKB-UniRule"/>
</dbReference>
<comment type="caution">
    <text evidence="4">Lacks conserved residue(s) required for the propagation of feature annotation.</text>
</comment>
<dbReference type="GO" id="GO:0005829">
    <property type="term" value="C:cytosol"/>
    <property type="evidence" value="ECO:0007669"/>
    <property type="project" value="TreeGrafter"/>
</dbReference>
<dbReference type="PROSITE" id="PS50206">
    <property type="entry name" value="RHODANESE_3"/>
    <property type="match status" value="1"/>
</dbReference>
<comment type="subcellular location">
    <subcellularLocation>
        <location evidence="4">Cytoplasm</location>
    </subcellularLocation>
    <subcellularLocation>
        <location evidence="4">Nucleus</location>
    </subcellularLocation>
</comment>
<dbReference type="SUPFAM" id="SSF53167">
    <property type="entry name" value="Purine and uridine phosphorylases"/>
    <property type="match status" value="1"/>
</dbReference>
<comment type="catalytic activity">
    <reaction evidence="4">
        <text>a purine D-ribonucleoside + phosphate = a purine nucleobase + alpha-D-ribose 1-phosphate</text>
        <dbReference type="Rhea" id="RHEA:19805"/>
        <dbReference type="ChEBI" id="CHEBI:26386"/>
        <dbReference type="ChEBI" id="CHEBI:43474"/>
        <dbReference type="ChEBI" id="CHEBI:57720"/>
        <dbReference type="ChEBI" id="CHEBI:142355"/>
        <dbReference type="EC" id="2.4.2.1"/>
    </reaction>
</comment>
<evidence type="ECO:0000313" key="6">
    <source>
        <dbReference type="EMBL" id="CAI8046384.1"/>
    </source>
</evidence>
<dbReference type="InterPro" id="IPR010044">
    <property type="entry name" value="MTAP"/>
</dbReference>
<keyword evidence="1 4" id="KW-0328">Glycosyltransferase</keyword>
<dbReference type="Pfam" id="PF00581">
    <property type="entry name" value="Rhodanese"/>
    <property type="match status" value="1"/>
</dbReference>
<keyword evidence="3 4" id="KW-0660">Purine salvage</keyword>
<dbReference type="SUPFAM" id="SSF52821">
    <property type="entry name" value="Rhodanese/Cell cycle control phosphatase"/>
    <property type="match status" value="1"/>
</dbReference>
<comment type="caution">
    <text evidence="6">The sequence shown here is derived from an EMBL/GenBank/DDBJ whole genome shotgun (WGS) entry which is preliminary data.</text>
</comment>
<feature type="domain" description="Rhodanese" evidence="5">
    <location>
        <begin position="214"/>
        <end position="304"/>
    </location>
</feature>
<protein>
    <recommendedName>
        <fullName evidence="4">Purine nucleoside phosphorylase</fullName>
        <shortName evidence="4">PNP</shortName>
        <ecNumber evidence="4">2.4.2.1</ecNumber>
    </recommendedName>
</protein>
<dbReference type="InterPro" id="IPR001763">
    <property type="entry name" value="Rhodanese-like_dom"/>
</dbReference>
<dbReference type="InterPro" id="IPR035994">
    <property type="entry name" value="Nucleoside_phosphorylase_sf"/>
</dbReference>
<evidence type="ECO:0000256" key="4">
    <source>
        <dbReference type="HAMAP-Rule" id="MF_03155"/>
    </source>
</evidence>
<dbReference type="InterPro" id="IPR000845">
    <property type="entry name" value="Nucleoside_phosphorylase_d"/>
</dbReference>
<dbReference type="HAMAP" id="MF_01963">
    <property type="entry name" value="MTAP"/>
    <property type="match status" value="1"/>
</dbReference>
<feature type="binding site" evidence="4">
    <location>
        <position position="167"/>
    </location>
    <ligand>
        <name>phosphate</name>
        <dbReference type="ChEBI" id="CHEBI:43474"/>
    </ligand>
</feature>
<dbReference type="PROSITE" id="PS01240">
    <property type="entry name" value="PNP_MTAP_2"/>
    <property type="match status" value="1"/>
</dbReference>
<organism evidence="6 7">
    <name type="scientific">Geodia barretti</name>
    <name type="common">Barrett's horny sponge</name>
    <dbReference type="NCBI Taxonomy" id="519541"/>
    <lineage>
        <taxon>Eukaryota</taxon>
        <taxon>Metazoa</taxon>
        <taxon>Porifera</taxon>
        <taxon>Demospongiae</taxon>
        <taxon>Heteroscleromorpha</taxon>
        <taxon>Tetractinellida</taxon>
        <taxon>Astrophorina</taxon>
        <taxon>Geodiidae</taxon>
        <taxon>Geodia</taxon>
    </lineage>
</organism>
<dbReference type="CDD" id="cd09010">
    <property type="entry name" value="MTAP_SsMTAPII_like_MTIP"/>
    <property type="match status" value="1"/>
</dbReference>
<dbReference type="Gene3D" id="3.40.250.10">
    <property type="entry name" value="Rhodanese-like domain"/>
    <property type="match status" value="1"/>
</dbReference>
<comment type="pathway">
    <text evidence="4">Purine metabolism; purine nucleoside salvage.</text>
</comment>
<sequence length="308" mass="33549">MENVEHVDVDTPFGKPSNSIVLGDLSGVRVAFLPRHGRGHRFNPTHIPVRANIYALKTLGVERVISVSAVGSLKEEFAPLDLVIPSQLIDRTRLRENTFFDEHIVVHVSIADPFCAPTSQAIHRAAQAMDVNVHSGGTMVVMEGPAFSTRAESFMYRSWGADIIGMTALPEAKLAREAEMCYATWLGSRTTTQDPGEPYFRVDSVEAKQILDSDPDNTVVVDVRRDDEWVTGHASGAIHIPIDDFADRIGEVPQDKTLLFICAAGVRSGLACELASSFGYNTDNLINVEDGTPSWIAAGNPTSYGNDP</sequence>
<dbReference type="Proteomes" id="UP001174909">
    <property type="component" value="Unassembled WGS sequence"/>
</dbReference>
<comment type="subunit">
    <text evidence="4">Homotrimer.</text>
</comment>
<keyword evidence="4" id="KW-0963">Cytoplasm</keyword>
<comment type="function">
    <text evidence="4">Purine nucleoside phosphorylase involved in purine salvage.</text>
</comment>
<evidence type="ECO:0000256" key="2">
    <source>
        <dbReference type="ARBA" id="ARBA00022679"/>
    </source>
</evidence>
<keyword evidence="2 4" id="KW-0808">Transferase</keyword>